<keyword evidence="5 7" id="KW-0472">Membrane</keyword>
<comment type="similarity">
    <text evidence="6">Belongs to the exbB/tolQ family.</text>
</comment>
<keyword evidence="4 7" id="KW-1133">Transmembrane helix</keyword>
<protein>
    <recommendedName>
        <fullName evidence="8">MotA/TolQ/ExbB proton channel domain-containing protein</fullName>
    </recommendedName>
</protein>
<dbReference type="PANTHER" id="PTHR30625:SF3">
    <property type="entry name" value="TOL-PAL SYSTEM PROTEIN TOLQ"/>
    <property type="match status" value="1"/>
</dbReference>
<dbReference type="AlphaFoldDB" id="A0A7V0T506"/>
<evidence type="ECO:0000256" key="2">
    <source>
        <dbReference type="ARBA" id="ARBA00022475"/>
    </source>
</evidence>
<dbReference type="GO" id="GO:0005886">
    <property type="term" value="C:plasma membrane"/>
    <property type="evidence" value="ECO:0007669"/>
    <property type="project" value="UniProtKB-SubCell"/>
</dbReference>
<dbReference type="EMBL" id="DSBX01000078">
    <property type="protein sequence ID" value="HDQ99063.1"/>
    <property type="molecule type" value="Genomic_DNA"/>
</dbReference>
<evidence type="ECO:0000256" key="6">
    <source>
        <dbReference type="RuleBase" id="RU004057"/>
    </source>
</evidence>
<evidence type="ECO:0000256" key="5">
    <source>
        <dbReference type="ARBA" id="ARBA00023136"/>
    </source>
</evidence>
<sequence length="245" mass="26851">MVEAVPAAGSGFLDPFLRAGPFAQVIMLILLFASVVSWAVIIGKSRSLRRARRETREFQSLFRHRARLSDYVTMARNLTASPLSAMLLAGVEEWKSLDEHLAGQPERAGILQQLIPNIAGAMERASSRELDRLESRMAFLAVTASVAPFLGLLGTVQGVLRSFLSLRGQEFVTLQVIAPGISDALITTVVGLLVAIPAAIFYNSLTSRVRDLESEMTRFISELTGIFRRETLTGHIKNRANNGEV</sequence>
<keyword evidence="3 7" id="KW-0812">Transmembrane</keyword>
<feature type="domain" description="MotA/TolQ/ExbB proton channel" evidence="8">
    <location>
        <begin position="114"/>
        <end position="216"/>
    </location>
</feature>
<keyword evidence="6" id="KW-0653">Protein transport</keyword>
<accession>A0A7V0T506</accession>
<dbReference type="GO" id="GO:0017038">
    <property type="term" value="P:protein import"/>
    <property type="evidence" value="ECO:0007669"/>
    <property type="project" value="TreeGrafter"/>
</dbReference>
<dbReference type="Proteomes" id="UP000885672">
    <property type="component" value="Unassembled WGS sequence"/>
</dbReference>
<comment type="subcellular location">
    <subcellularLocation>
        <location evidence="1">Cell membrane</location>
        <topology evidence="1">Multi-pass membrane protein</topology>
    </subcellularLocation>
    <subcellularLocation>
        <location evidence="6">Membrane</location>
        <topology evidence="6">Multi-pass membrane protein</topology>
    </subcellularLocation>
</comment>
<evidence type="ECO:0000256" key="3">
    <source>
        <dbReference type="ARBA" id="ARBA00022692"/>
    </source>
</evidence>
<name>A0A7V0T506_UNCW3</name>
<evidence type="ECO:0000313" key="9">
    <source>
        <dbReference type="EMBL" id="HDQ99063.1"/>
    </source>
</evidence>
<evidence type="ECO:0000256" key="1">
    <source>
        <dbReference type="ARBA" id="ARBA00004651"/>
    </source>
</evidence>
<comment type="caution">
    <text evidence="9">The sequence shown here is derived from an EMBL/GenBank/DDBJ whole genome shotgun (WGS) entry which is preliminary data.</text>
</comment>
<organism evidence="9">
    <name type="scientific">candidate division WOR-3 bacterium</name>
    <dbReference type="NCBI Taxonomy" id="2052148"/>
    <lineage>
        <taxon>Bacteria</taxon>
        <taxon>Bacteria division WOR-3</taxon>
    </lineage>
</organism>
<evidence type="ECO:0000259" key="8">
    <source>
        <dbReference type="Pfam" id="PF01618"/>
    </source>
</evidence>
<dbReference type="InterPro" id="IPR050790">
    <property type="entry name" value="ExbB/TolQ_transport"/>
</dbReference>
<evidence type="ECO:0000256" key="7">
    <source>
        <dbReference type="SAM" id="Phobius"/>
    </source>
</evidence>
<feature type="transmembrane region" description="Helical" evidence="7">
    <location>
        <begin position="180"/>
        <end position="202"/>
    </location>
</feature>
<proteinExistence type="inferred from homology"/>
<evidence type="ECO:0000256" key="4">
    <source>
        <dbReference type="ARBA" id="ARBA00022989"/>
    </source>
</evidence>
<gene>
    <name evidence="9" type="ORF">ENN51_02080</name>
</gene>
<dbReference type="InterPro" id="IPR002898">
    <property type="entry name" value="MotA_ExbB_proton_chnl"/>
</dbReference>
<feature type="transmembrane region" description="Helical" evidence="7">
    <location>
        <begin position="22"/>
        <end position="43"/>
    </location>
</feature>
<feature type="transmembrane region" description="Helical" evidence="7">
    <location>
        <begin position="137"/>
        <end position="160"/>
    </location>
</feature>
<dbReference type="PANTHER" id="PTHR30625">
    <property type="entry name" value="PROTEIN TOLQ"/>
    <property type="match status" value="1"/>
</dbReference>
<keyword evidence="6" id="KW-0813">Transport</keyword>
<keyword evidence="2" id="KW-1003">Cell membrane</keyword>
<dbReference type="Pfam" id="PF01618">
    <property type="entry name" value="MotA_ExbB"/>
    <property type="match status" value="1"/>
</dbReference>
<reference evidence="9" key="1">
    <citation type="journal article" date="2020" name="mSystems">
        <title>Genome- and Community-Level Interaction Insights into Carbon Utilization and Element Cycling Functions of Hydrothermarchaeota in Hydrothermal Sediment.</title>
        <authorList>
            <person name="Zhou Z."/>
            <person name="Liu Y."/>
            <person name="Xu W."/>
            <person name="Pan J."/>
            <person name="Luo Z.H."/>
            <person name="Li M."/>
        </authorList>
    </citation>
    <scope>NUCLEOTIDE SEQUENCE [LARGE SCALE GENOMIC DNA]</scope>
    <source>
        <strain evidence="9">SpSt-1182</strain>
    </source>
</reference>